<dbReference type="GO" id="GO:0016791">
    <property type="term" value="F:phosphatase activity"/>
    <property type="evidence" value="ECO:0007669"/>
    <property type="project" value="InterPro"/>
</dbReference>
<feature type="domain" description="Nucleotidyl transferase" evidence="8">
    <location>
        <begin position="3"/>
        <end position="230"/>
    </location>
</feature>
<evidence type="ECO:0000256" key="5">
    <source>
        <dbReference type="ARBA" id="ARBA00022801"/>
    </source>
</evidence>
<accession>A0A1H6RFB3</accession>
<dbReference type="Pfam" id="PF00483">
    <property type="entry name" value="NTP_transferase"/>
    <property type="match status" value="1"/>
</dbReference>
<evidence type="ECO:0000256" key="1">
    <source>
        <dbReference type="ARBA" id="ARBA00004496"/>
    </source>
</evidence>
<keyword evidence="10" id="KW-1185">Reference proteome</keyword>
<dbReference type="CDD" id="cd07503">
    <property type="entry name" value="HAD_HisB-N"/>
    <property type="match status" value="1"/>
</dbReference>
<comment type="similarity">
    <text evidence="2">Belongs to the GmhB family.</text>
</comment>
<dbReference type="GO" id="GO:0005737">
    <property type="term" value="C:cytoplasm"/>
    <property type="evidence" value="ECO:0007669"/>
    <property type="project" value="UniProtKB-SubCell"/>
</dbReference>
<gene>
    <name evidence="9" type="ORF">SAMN04487995_1104</name>
</gene>
<dbReference type="InterPro" id="IPR006543">
    <property type="entry name" value="Histidinol-phos"/>
</dbReference>
<evidence type="ECO:0000256" key="2">
    <source>
        <dbReference type="ARBA" id="ARBA00005628"/>
    </source>
</evidence>
<dbReference type="SUPFAM" id="SSF56784">
    <property type="entry name" value="HAD-like"/>
    <property type="match status" value="1"/>
</dbReference>
<dbReference type="Pfam" id="PF13242">
    <property type="entry name" value="Hydrolase_like"/>
    <property type="match status" value="1"/>
</dbReference>
<name>A0A1H6RFB3_9BACT</name>
<dbReference type="InterPro" id="IPR036412">
    <property type="entry name" value="HAD-like_sf"/>
</dbReference>
<dbReference type="InterPro" id="IPR023214">
    <property type="entry name" value="HAD_sf"/>
</dbReference>
<dbReference type="InterPro" id="IPR004446">
    <property type="entry name" value="Heptose_bisP_phosphatase"/>
</dbReference>
<evidence type="ECO:0000256" key="7">
    <source>
        <dbReference type="ARBA" id="ARBA00031828"/>
    </source>
</evidence>
<dbReference type="STRING" id="408657.SAMN04487995_1104"/>
<dbReference type="Proteomes" id="UP000199532">
    <property type="component" value="Unassembled WGS sequence"/>
</dbReference>
<dbReference type="PANTHER" id="PTHR42891">
    <property type="entry name" value="D-GLYCERO-BETA-D-MANNO-HEPTOSE-1,7-BISPHOSPHATE 7-PHOSPHATASE"/>
    <property type="match status" value="1"/>
</dbReference>
<evidence type="ECO:0000256" key="6">
    <source>
        <dbReference type="ARBA" id="ARBA00023277"/>
    </source>
</evidence>
<evidence type="ECO:0000313" key="9">
    <source>
        <dbReference type="EMBL" id="SEI51994.1"/>
    </source>
</evidence>
<dbReference type="CDD" id="cd04181">
    <property type="entry name" value="NTP_transferase"/>
    <property type="match status" value="1"/>
</dbReference>
<dbReference type="InterPro" id="IPR005835">
    <property type="entry name" value="NTP_transferase_dom"/>
</dbReference>
<reference evidence="9 10" key="1">
    <citation type="submission" date="2016-10" db="EMBL/GenBank/DDBJ databases">
        <authorList>
            <person name="de Groot N.N."/>
        </authorList>
    </citation>
    <scope>NUCLEOTIDE SEQUENCE [LARGE SCALE GENOMIC DNA]</scope>
    <source>
        <strain evidence="9 10">DSM 19938</strain>
    </source>
</reference>
<dbReference type="InterPro" id="IPR006549">
    <property type="entry name" value="HAD-SF_hydro_IIIA"/>
</dbReference>
<dbReference type="SUPFAM" id="SSF53448">
    <property type="entry name" value="Nucleotide-diphospho-sugar transferases"/>
    <property type="match status" value="1"/>
</dbReference>
<dbReference type="EMBL" id="FNXY01000002">
    <property type="protein sequence ID" value="SEI51994.1"/>
    <property type="molecule type" value="Genomic_DNA"/>
</dbReference>
<evidence type="ECO:0000259" key="8">
    <source>
        <dbReference type="Pfam" id="PF00483"/>
    </source>
</evidence>
<comment type="subcellular location">
    <subcellularLocation>
        <location evidence="1">Cytoplasm</location>
    </subcellularLocation>
</comment>
<dbReference type="AlphaFoldDB" id="A0A1H6RFB3"/>
<evidence type="ECO:0000256" key="3">
    <source>
        <dbReference type="ARBA" id="ARBA00022490"/>
    </source>
</evidence>
<dbReference type="RefSeq" id="WP_090333095.1">
    <property type="nucleotide sequence ID" value="NZ_FNXY01000002.1"/>
</dbReference>
<dbReference type="NCBIfam" id="TIGR01656">
    <property type="entry name" value="Histidinol-ppas"/>
    <property type="match status" value="1"/>
</dbReference>
<dbReference type="NCBIfam" id="TIGR01662">
    <property type="entry name" value="HAD-SF-IIIA"/>
    <property type="match status" value="1"/>
</dbReference>
<dbReference type="GO" id="GO:0005975">
    <property type="term" value="P:carbohydrate metabolic process"/>
    <property type="evidence" value="ECO:0007669"/>
    <property type="project" value="InterPro"/>
</dbReference>
<keyword evidence="4" id="KW-0479">Metal-binding</keyword>
<dbReference type="GO" id="GO:0046872">
    <property type="term" value="F:metal ion binding"/>
    <property type="evidence" value="ECO:0007669"/>
    <property type="project" value="UniProtKB-KW"/>
</dbReference>
<proteinExistence type="inferred from homology"/>
<keyword evidence="3" id="KW-0963">Cytoplasm</keyword>
<dbReference type="OrthoDB" id="9813880at2"/>
<dbReference type="PANTHER" id="PTHR42891:SF1">
    <property type="entry name" value="D-GLYCERO-BETA-D-MANNO-HEPTOSE-1,7-BISPHOSPHATE 7-PHOSPHATASE"/>
    <property type="match status" value="1"/>
</dbReference>
<sequence>MIAVILAGGKGTRLGLDDLPKPMVSVAGKPLLEHQLLLLKRYGINQVIMLTGYLSEKIEGYFGNGSQWDMQVSYCREDIPLGTSGALKQLEPSLKERFLVLYGDVVMDFDIKRFQDFDRQAPSLGSLIVHPNDHPYDSDLVEREGDLITRFISKPHPEGLLYENLVNAAVYILSPKIFKYIKSDISSDFGKDIFPLVLDHGERLRAYNTPEYIKDLGTPDRLHKVEKDYSSGKVANWNRGNKRPAIFLDRDGVINREVDNLRRVEDFEILPGVSDAIRRINQSEYLAVVVTNQPGIAKGFLSIEKLKEVHKLLETSLGQEKAFLNQIYFCPHHPEKGFEGEVAELKISCDCRKPEIGMILKAKAEYNIDLSKSFFIGDTTTDIRTAKNAGLTSVLVETGYAGKDKRYDVTPDFVAPGLGHAVNWILSNNKNSK</sequence>
<evidence type="ECO:0000313" key="10">
    <source>
        <dbReference type="Proteomes" id="UP000199532"/>
    </source>
</evidence>
<protein>
    <recommendedName>
        <fullName evidence="7">D,D-heptose 1,7-bisphosphate phosphatase</fullName>
    </recommendedName>
</protein>
<evidence type="ECO:0000256" key="4">
    <source>
        <dbReference type="ARBA" id="ARBA00022723"/>
    </source>
</evidence>
<organism evidence="9 10">
    <name type="scientific">Dyadobacter koreensis</name>
    <dbReference type="NCBI Taxonomy" id="408657"/>
    <lineage>
        <taxon>Bacteria</taxon>
        <taxon>Pseudomonadati</taxon>
        <taxon>Bacteroidota</taxon>
        <taxon>Cytophagia</taxon>
        <taxon>Cytophagales</taxon>
        <taxon>Spirosomataceae</taxon>
        <taxon>Dyadobacter</taxon>
    </lineage>
</organism>
<keyword evidence="5" id="KW-0378">Hydrolase</keyword>
<dbReference type="Gene3D" id="3.90.550.10">
    <property type="entry name" value="Spore Coat Polysaccharide Biosynthesis Protein SpsA, Chain A"/>
    <property type="match status" value="1"/>
</dbReference>
<dbReference type="Gene3D" id="3.40.50.1000">
    <property type="entry name" value="HAD superfamily/HAD-like"/>
    <property type="match status" value="1"/>
</dbReference>
<keyword evidence="6" id="KW-0119">Carbohydrate metabolism</keyword>
<dbReference type="InterPro" id="IPR029044">
    <property type="entry name" value="Nucleotide-diphossugar_trans"/>
</dbReference>